<reference evidence="1 2" key="1">
    <citation type="submission" date="2024-04" db="EMBL/GenBank/DDBJ databases">
        <authorList>
            <person name="Fracassetti M."/>
        </authorList>
    </citation>
    <scope>NUCLEOTIDE SEQUENCE [LARGE SCALE GENOMIC DNA]</scope>
</reference>
<evidence type="ECO:0000313" key="2">
    <source>
        <dbReference type="Proteomes" id="UP001497516"/>
    </source>
</evidence>
<organism evidence="1 2">
    <name type="scientific">Linum trigynum</name>
    <dbReference type="NCBI Taxonomy" id="586398"/>
    <lineage>
        <taxon>Eukaryota</taxon>
        <taxon>Viridiplantae</taxon>
        <taxon>Streptophyta</taxon>
        <taxon>Embryophyta</taxon>
        <taxon>Tracheophyta</taxon>
        <taxon>Spermatophyta</taxon>
        <taxon>Magnoliopsida</taxon>
        <taxon>eudicotyledons</taxon>
        <taxon>Gunneridae</taxon>
        <taxon>Pentapetalae</taxon>
        <taxon>rosids</taxon>
        <taxon>fabids</taxon>
        <taxon>Malpighiales</taxon>
        <taxon>Linaceae</taxon>
        <taxon>Linum</taxon>
    </lineage>
</organism>
<keyword evidence="2" id="KW-1185">Reference proteome</keyword>
<name>A0AAV2DAZ7_9ROSI</name>
<gene>
    <name evidence="1" type="ORF">LTRI10_LOCUS13158</name>
</gene>
<protein>
    <submittedName>
        <fullName evidence="1">Uncharacterized protein</fullName>
    </submittedName>
</protein>
<dbReference type="AlphaFoldDB" id="A0AAV2DAZ7"/>
<proteinExistence type="predicted"/>
<evidence type="ECO:0000313" key="1">
    <source>
        <dbReference type="EMBL" id="CAL1371073.1"/>
    </source>
</evidence>
<accession>A0AAV2DAZ7</accession>
<sequence>MTDDVTEKSMISLRSTYGAMKLTIDDLYDKVSSLMSLVSKTEFQFGVLEKMFRDVGFQVGPSSPPTHVSVTPSTQHFYSRFRFR</sequence>
<dbReference type="Proteomes" id="UP001497516">
    <property type="component" value="Chromosome 2"/>
</dbReference>
<dbReference type="EMBL" id="OZ034815">
    <property type="protein sequence ID" value="CAL1371073.1"/>
    <property type="molecule type" value="Genomic_DNA"/>
</dbReference>